<dbReference type="Pfam" id="PF12172">
    <property type="entry name" value="zf-ChsH2"/>
    <property type="match status" value="1"/>
</dbReference>
<dbReference type="PANTHER" id="PTHR34075:SF5">
    <property type="entry name" value="BLR3430 PROTEIN"/>
    <property type="match status" value="1"/>
</dbReference>
<dbReference type="InterPro" id="IPR002878">
    <property type="entry name" value="ChsH2_C"/>
</dbReference>
<accession>A0A7D5XC64</accession>
<name>A0A7D5XC64_FERL1</name>
<feature type="domain" description="ChsH2 rubredoxin-like zinc ribbon" evidence="2">
    <location>
        <begin position="16"/>
        <end position="46"/>
    </location>
</feature>
<dbReference type="KEGG" id="flt:Sv326_0136"/>
<evidence type="ECO:0000313" key="3">
    <source>
        <dbReference type="EMBL" id="QLJ52311.1"/>
    </source>
</evidence>
<proteinExistence type="predicted"/>
<dbReference type="InterPro" id="IPR052513">
    <property type="entry name" value="Thioester_dehydratase-like"/>
</dbReference>
<evidence type="ECO:0000259" key="2">
    <source>
        <dbReference type="Pfam" id="PF12172"/>
    </source>
</evidence>
<dbReference type="Proteomes" id="UP000510821">
    <property type="component" value="Chromosome"/>
</dbReference>
<evidence type="ECO:0008006" key="5">
    <source>
        <dbReference type="Google" id="ProtNLM"/>
    </source>
</evidence>
<organism evidence="3 4">
    <name type="scientific">Fermentimicrarchaeum limneticum</name>
    <dbReference type="NCBI Taxonomy" id="2795018"/>
    <lineage>
        <taxon>Archaea</taxon>
        <taxon>Candidatus Micrarchaeota</taxon>
        <taxon>Candidatus Fermentimicrarchaeales</taxon>
        <taxon>Candidatus Fermentimicrarchaeaceae</taxon>
        <taxon>Candidatus Fermentimicrarchaeum</taxon>
    </lineage>
</organism>
<protein>
    <recommendedName>
        <fullName evidence="5">Transcriptional regulator</fullName>
    </recommendedName>
</protein>
<dbReference type="SUPFAM" id="SSF50249">
    <property type="entry name" value="Nucleic acid-binding proteins"/>
    <property type="match status" value="1"/>
</dbReference>
<reference evidence="4" key="1">
    <citation type="submission" date="2020-07" db="EMBL/GenBank/DDBJ databases">
        <title>Metabolic diversity and evolutionary history of the archaeal phylum ###Micrarchaeota### uncovered from a freshwater lake metagenome.</title>
        <authorList>
            <person name="Kadnikov V.V."/>
            <person name="Savvichev A.S."/>
            <person name="Mardanov A.V."/>
            <person name="Beletsky A.V."/>
            <person name="Chupakov A.V."/>
            <person name="Kokryatskaya N.M."/>
            <person name="Pimenov N.V."/>
            <person name="Ravin N.V."/>
        </authorList>
    </citation>
    <scope>NUCLEOTIDE SEQUENCE [LARGE SCALE GENOMIC DNA]</scope>
</reference>
<gene>
    <name evidence="3" type="ORF">Sv326_0136</name>
</gene>
<sequence>MSSVTMGLPMTWRRIPERYGLIGSECESCKTKYFPVRKICPKCRRRGKMRDLKFCGRGKVYSYTVIHSPPSGFELETPYTMAIVELEEGPRLTAQIVDSDITDVKIGTLVQMVFRKIQEDGKEGLIHYGFKFSVVK</sequence>
<dbReference type="EMBL" id="CP058998">
    <property type="protein sequence ID" value="QLJ52311.1"/>
    <property type="molecule type" value="Genomic_DNA"/>
</dbReference>
<feature type="domain" description="ChsH2 C-terminal OB-fold" evidence="1">
    <location>
        <begin position="55"/>
        <end position="115"/>
    </location>
</feature>
<dbReference type="AlphaFoldDB" id="A0A7D5XC64"/>
<dbReference type="PANTHER" id="PTHR34075">
    <property type="entry name" value="BLR3430 PROTEIN"/>
    <property type="match status" value="1"/>
</dbReference>
<dbReference type="Pfam" id="PF01796">
    <property type="entry name" value="OB_ChsH2_C"/>
    <property type="match status" value="1"/>
</dbReference>
<dbReference type="InterPro" id="IPR012340">
    <property type="entry name" value="NA-bd_OB-fold"/>
</dbReference>
<dbReference type="InterPro" id="IPR022002">
    <property type="entry name" value="ChsH2_Znr"/>
</dbReference>
<evidence type="ECO:0000259" key="1">
    <source>
        <dbReference type="Pfam" id="PF01796"/>
    </source>
</evidence>
<evidence type="ECO:0000313" key="4">
    <source>
        <dbReference type="Proteomes" id="UP000510821"/>
    </source>
</evidence>
<dbReference type="Gene3D" id="6.10.30.10">
    <property type="match status" value="1"/>
</dbReference>